<feature type="transmembrane region" description="Helical" evidence="2">
    <location>
        <begin position="177"/>
        <end position="198"/>
    </location>
</feature>
<dbReference type="CDD" id="cd00321">
    <property type="entry name" value="SO_family_Moco"/>
    <property type="match status" value="1"/>
</dbReference>
<dbReference type="SUPFAM" id="SSF56524">
    <property type="entry name" value="Oxidoreductase molybdopterin-binding domain"/>
    <property type="match status" value="1"/>
</dbReference>
<evidence type="ECO:0000313" key="4">
    <source>
        <dbReference type="EMBL" id="CAA9491486.1"/>
    </source>
</evidence>
<dbReference type="PANTHER" id="PTHR43032:SF2">
    <property type="entry name" value="BLL0505 PROTEIN"/>
    <property type="match status" value="1"/>
</dbReference>
<feature type="region of interest" description="Disordered" evidence="1">
    <location>
        <begin position="218"/>
        <end position="239"/>
    </location>
</feature>
<accession>A0A6J4SEK0</accession>
<feature type="domain" description="Oxidoreductase molybdopterin-binding" evidence="3">
    <location>
        <begin position="308"/>
        <end position="441"/>
    </location>
</feature>
<dbReference type="EMBL" id="CADCVJ010000221">
    <property type="protein sequence ID" value="CAA9491486.1"/>
    <property type="molecule type" value="Genomic_DNA"/>
</dbReference>
<dbReference type="Gene3D" id="3.90.420.10">
    <property type="entry name" value="Oxidoreductase, molybdopterin-binding domain"/>
    <property type="match status" value="1"/>
</dbReference>
<evidence type="ECO:0000259" key="3">
    <source>
        <dbReference type="Pfam" id="PF00174"/>
    </source>
</evidence>
<dbReference type="InterPro" id="IPR008335">
    <property type="entry name" value="Mopterin_OxRdtase_euk"/>
</dbReference>
<keyword evidence="2 4" id="KW-0812">Transmembrane</keyword>
<dbReference type="InterPro" id="IPR000572">
    <property type="entry name" value="OxRdtase_Mopterin-bd_dom"/>
</dbReference>
<feature type="transmembrane region" description="Helical" evidence="2">
    <location>
        <begin position="43"/>
        <end position="67"/>
    </location>
</feature>
<dbReference type="PANTHER" id="PTHR43032">
    <property type="entry name" value="PROTEIN-METHIONINE-SULFOXIDE REDUCTASE"/>
    <property type="match status" value="1"/>
</dbReference>
<feature type="transmembrane region" description="Helical" evidence="2">
    <location>
        <begin position="100"/>
        <end position="126"/>
    </location>
</feature>
<reference evidence="4" key="1">
    <citation type="submission" date="2020-02" db="EMBL/GenBank/DDBJ databases">
        <authorList>
            <person name="Meier V. D."/>
        </authorList>
    </citation>
    <scope>NUCLEOTIDE SEQUENCE</scope>
    <source>
        <strain evidence="4">AVDCRST_MAG38</strain>
    </source>
</reference>
<dbReference type="GO" id="GO:0016491">
    <property type="term" value="F:oxidoreductase activity"/>
    <property type="evidence" value="ECO:0007669"/>
    <property type="project" value="InterPro"/>
</dbReference>
<dbReference type="Pfam" id="PF00174">
    <property type="entry name" value="Oxidored_molyb"/>
    <property type="match status" value="1"/>
</dbReference>
<organism evidence="4">
    <name type="scientific">uncultured Solirubrobacteraceae bacterium</name>
    <dbReference type="NCBI Taxonomy" id="1162706"/>
    <lineage>
        <taxon>Bacteria</taxon>
        <taxon>Bacillati</taxon>
        <taxon>Actinomycetota</taxon>
        <taxon>Thermoleophilia</taxon>
        <taxon>Solirubrobacterales</taxon>
        <taxon>Solirubrobacteraceae</taxon>
        <taxon>environmental samples</taxon>
    </lineage>
</organism>
<keyword evidence="2" id="KW-0472">Membrane</keyword>
<dbReference type="PRINTS" id="PR00407">
    <property type="entry name" value="EUMOPTERIN"/>
</dbReference>
<dbReference type="AlphaFoldDB" id="A0A6J4SEK0"/>
<feature type="region of interest" description="Disordered" evidence="1">
    <location>
        <begin position="1"/>
        <end position="26"/>
    </location>
</feature>
<evidence type="ECO:0000256" key="1">
    <source>
        <dbReference type="SAM" id="MobiDB-lite"/>
    </source>
</evidence>
<protein>
    <submittedName>
        <fullName evidence="4">PROBABLE CONSERVED TRANSMEMBRANE PROTEIN</fullName>
    </submittedName>
</protein>
<gene>
    <name evidence="4" type="ORF">AVDCRST_MAG38-2657</name>
</gene>
<feature type="transmembrane region" description="Helical" evidence="2">
    <location>
        <begin position="147"/>
        <end position="171"/>
    </location>
</feature>
<name>A0A6J4SEK0_9ACTN</name>
<proteinExistence type="predicted"/>
<feature type="compositionally biased region" description="Basic and acidic residues" evidence="1">
    <location>
        <begin position="218"/>
        <end position="227"/>
    </location>
</feature>
<sequence length="445" mass="47204">MAARDSSIPADDQSGRHGLARLFPAEPPPGPFRRAFFSSPLRGPWLTAVLGTLLLAGVVVVAATGFLSHAAYNPSLGANAIVDPGRDLPLTFDWPTSPSWLYALTQGLHVTIGVATVPLVLAKLWSVIPRLFAWPPVSSPAQAIERLAVALLVSSSVFLFATGIANMQYWYPFGFNFVVAHYWAAVMFVAALAVHLVAKVPVAARAYRTHGVLRPLREDLAGTRPESEDPDGLVPEDPAEPTVTRRGALAFVGAGSLLLVVTTAGQAIGGPARSLAVLAPRRQVTDDGPNGFPVNKTFRGAGVEPGDVKAGVYRLTLRGPAGERTLSREDLLALPQRSASLPIACVEGWSTTQKWTGVPIAALADMVGAAEADEALVESLQPRGVLRQATLSQDQFREPRSLLALKVNGEDLSLDHGFPARIIVPALPGVHNTKWVASIDFGPHA</sequence>
<keyword evidence="2" id="KW-1133">Transmembrane helix</keyword>
<dbReference type="InterPro" id="IPR036374">
    <property type="entry name" value="OxRdtase_Mopterin-bd_sf"/>
</dbReference>
<evidence type="ECO:0000256" key="2">
    <source>
        <dbReference type="SAM" id="Phobius"/>
    </source>
</evidence>